<feature type="transmembrane region" description="Helical" evidence="6">
    <location>
        <begin position="234"/>
        <end position="252"/>
    </location>
</feature>
<accession>A0AB33YZ81</accession>
<dbReference type="InterPro" id="IPR000731">
    <property type="entry name" value="SSD"/>
</dbReference>
<keyword evidence="9" id="KW-1185">Reference proteome</keyword>
<dbReference type="Proteomes" id="UP000015462">
    <property type="component" value="Unassembled WGS sequence"/>
</dbReference>
<reference evidence="8 9" key="1">
    <citation type="journal article" date="2013" name="Genome Announc.">
        <title>Genome Sequence of the Pyrene- and Fluoranthene-Degrading Bacterium Cycloclasticus sp. Strain PY97M.</title>
        <authorList>
            <person name="Cui Z."/>
            <person name="Xu G."/>
            <person name="Li Q."/>
            <person name="Gao W."/>
            <person name="Zheng L."/>
        </authorList>
    </citation>
    <scope>NUCLEOTIDE SEQUENCE [LARGE SCALE GENOMIC DNA]</scope>
    <source>
        <strain evidence="8 9">PY97M</strain>
    </source>
</reference>
<comment type="caution">
    <text evidence="8">The sequence shown here is derived from an EMBL/GenBank/DDBJ whole genome shotgun (WGS) entry which is preliminary data.</text>
</comment>
<evidence type="ECO:0000256" key="1">
    <source>
        <dbReference type="ARBA" id="ARBA00004651"/>
    </source>
</evidence>
<protein>
    <submittedName>
        <fullName evidence="8">Exporter of the RND superfamily-like protein</fullName>
    </submittedName>
</protein>
<evidence type="ECO:0000313" key="9">
    <source>
        <dbReference type="Proteomes" id="UP000015462"/>
    </source>
</evidence>
<sequence>MSIKHESTLVHNISDFMADALLKHRLLFLTLGLLVTVFLSYQGFNQQLSPGFDKAIPLSHPYMKTFTNYRDEFGGANRITIFVENKDGEMFTPEFFTVLEGITSEVLVMDGIDARTVTSLFTPNVNYVAVSEEGFTGSRIVAADFIATPERIEEVKSNLFKSSEIGKTVAKDLSGALVIADLVEVDPITKEKIDYELFAEKLDKIRATYETEETAIHIIGFAPFIGDVIDGAEGVISFFVITLIITFILLHFFAGSMKLALAVIATALISVSWQLGLVKILGYGVDPMSILVPFLILAIGVSHAIQMTNVWRIGVVNGEDSVGAARHAFYKLFIPGATALVSDAVGFGVIVLIDIPIIRELGIIASIGVAVMLLTNKIMLPILLSYIKLTDKELKRAEGSIKGADHSFWAMLSKLTDRRYATIVLVFAFGLSVYTLSVQDQLIVGDVEAGAPEFWPDSQYNLDANAIQENFSVGLDELVILAKADQKGSCVNFSIMQTIDDFVWQMKNVEGVQSVKALSQVIRERNIGNYEANPKFLGIPRNEKMISANIYRVEMSQALFSNDCTIMPVTIYLTDHRAQTLDRVMDAVKNFRELNTNEHVDFVPAMGNAGIMAATNEIVAKAQARIELILFAAVGIFCFVTFMSIRATICIVVPLALVAYLANVVMVYLGIGLKVSTLPVLAMGVGVGVDYGIYLFARMRAHMTMGESLQKSYYESLKEVGTGVVFTSVTMTIGVATWYFSDLKFQADMGILLAYMFFVNMLGAIILIPALASFIYPLKDREGTVQESN</sequence>
<dbReference type="SUPFAM" id="SSF82866">
    <property type="entry name" value="Multidrug efflux transporter AcrB transmembrane domain"/>
    <property type="match status" value="2"/>
</dbReference>
<organism evidence="8 9">
    <name type="scientific">Cycloclasticus pugetii</name>
    <dbReference type="NCBI Taxonomy" id="34068"/>
    <lineage>
        <taxon>Bacteria</taxon>
        <taxon>Pseudomonadati</taxon>
        <taxon>Pseudomonadota</taxon>
        <taxon>Gammaproteobacteria</taxon>
        <taxon>Thiotrichales</taxon>
        <taxon>Piscirickettsiaceae</taxon>
        <taxon>Cycloclasticus</taxon>
    </lineage>
</organism>
<evidence type="ECO:0000256" key="4">
    <source>
        <dbReference type="ARBA" id="ARBA00022989"/>
    </source>
</evidence>
<dbReference type="GO" id="GO:0005886">
    <property type="term" value="C:plasma membrane"/>
    <property type="evidence" value="ECO:0007669"/>
    <property type="project" value="UniProtKB-SubCell"/>
</dbReference>
<dbReference type="PANTHER" id="PTHR33406">
    <property type="entry name" value="MEMBRANE PROTEIN MJ1562-RELATED"/>
    <property type="match status" value="1"/>
</dbReference>
<evidence type="ECO:0000256" key="6">
    <source>
        <dbReference type="SAM" id="Phobius"/>
    </source>
</evidence>
<dbReference type="RefSeq" id="WP_016391039.1">
    <property type="nucleotide sequence ID" value="NZ_KE646812.1"/>
</dbReference>
<feature type="domain" description="SSD" evidence="7">
    <location>
        <begin position="259"/>
        <end position="386"/>
    </location>
</feature>
<evidence type="ECO:0000256" key="5">
    <source>
        <dbReference type="ARBA" id="ARBA00023136"/>
    </source>
</evidence>
<feature type="transmembrane region" description="Helical" evidence="6">
    <location>
        <begin position="652"/>
        <end position="671"/>
    </location>
</feature>
<proteinExistence type="predicted"/>
<keyword evidence="4 6" id="KW-1133">Transmembrane helix</keyword>
<evidence type="ECO:0000259" key="7">
    <source>
        <dbReference type="PROSITE" id="PS50156"/>
    </source>
</evidence>
<dbReference type="AlphaFoldDB" id="A0AB33YZ81"/>
<feature type="transmembrane region" description="Helical" evidence="6">
    <location>
        <begin position="290"/>
        <end position="311"/>
    </location>
</feature>
<keyword evidence="5 6" id="KW-0472">Membrane</keyword>
<dbReference type="Pfam" id="PF03176">
    <property type="entry name" value="MMPL"/>
    <property type="match status" value="2"/>
</dbReference>
<keyword evidence="3 6" id="KW-0812">Transmembrane</keyword>
<feature type="transmembrane region" description="Helical" evidence="6">
    <location>
        <begin position="363"/>
        <end position="387"/>
    </location>
</feature>
<feature type="transmembrane region" description="Helical" evidence="6">
    <location>
        <begin position="628"/>
        <end position="645"/>
    </location>
</feature>
<comment type="subcellular location">
    <subcellularLocation>
        <location evidence="1">Cell membrane</location>
        <topology evidence="1">Multi-pass membrane protein</topology>
    </subcellularLocation>
</comment>
<feature type="transmembrane region" description="Helical" evidence="6">
    <location>
        <begin position="717"/>
        <end position="740"/>
    </location>
</feature>
<feature type="transmembrane region" description="Helical" evidence="6">
    <location>
        <begin position="677"/>
        <end position="697"/>
    </location>
</feature>
<gene>
    <name evidence="8" type="ORF">L196_11283</name>
</gene>
<dbReference type="Gene3D" id="1.20.1640.10">
    <property type="entry name" value="Multidrug efflux transporter AcrB transmembrane domain"/>
    <property type="match status" value="2"/>
</dbReference>
<evidence type="ECO:0000313" key="8">
    <source>
        <dbReference type="EMBL" id="EPD12204.1"/>
    </source>
</evidence>
<feature type="transmembrane region" description="Helical" evidence="6">
    <location>
        <begin position="332"/>
        <end position="357"/>
    </location>
</feature>
<feature type="transmembrane region" description="Helical" evidence="6">
    <location>
        <begin position="752"/>
        <end position="776"/>
    </location>
</feature>
<dbReference type="PANTHER" id="PTHR33406:SF10">
    <property type="entry name" value="SSD DOMAIN-CONTAINING PROTEIN"/>
    <property type="match status" value="1"/>
</dbReference>
<dbReference type="InterPro" id="IPR004869">
    <property type="entry name" value="MMPL_dom"/>
</dbReference>
<feature type="transmembrane region" description="Helical" evidence="6">
    <location>
        <begin position="420"/>
        <end position="437"/>
    </location>
</feature>
<dbReference type="EMBL" id="ASHL01000013">
    <property type="protein sequence ID" value="EPD12204.1"/>
    <property type="molecule type" value="Genomic_DNA"/>
</dbReference>
<dbReference type="PROSITE" id="PS50156">
    <property type="entry name" value="SSD"/>
    <property type="match status" value="1"/>
</dbReference>
<evidence type="ECO:0000256" key="3">
    <source>
        <dbReference type="ARBA" id="ARBA00022692"/>
    </source>
</evidence>
<feature type="transmembrane region" description="Helical" evidence="6">
    <location>
        <begin position="26"/>
        <end position="44"/>
    </location>
</feature>
<name>A0AB33YZ81_9GAMM</name>
<feature type="transmembrane region" description="Helical" evidence="6">
    <location>
        <begin position="259"/>
        <end position="278"/>
    </location>
</feature>
<evidence type="ECO:0000256" key="2">
    <source>
        <dbReference type="ARBA" id="ARBA00022475"/>
    </source>
</evidence>
<dbReference type="InterPro" id="IPR050545">
    <property type="entry name" value="Mycobact_MmpL"/>
</dbReference>
<keyword evidence="2" id="KW-1003">Cell membrane</keyword>